<evidence type="ECO:0000313" key="1">
    <source>
        <dbReference type="EMBL" id="QIT17835.1"/>
    </source>
</evidence>
<dbReference type="AlphaFoldDB" id="A0A6H0FU04"/>
<reference evidence="1 2" key="1">
    <citation type="submission" date="2020-03" db="EMBL/GenBank/DDBJ databases">
        <authorList>
            <person name="Zhang L."/>
            <person name="Han X."/>
            <person name="Chen Y."/>
            <person name="Yu Y."/>
        </authorList>
    </citation>
    <scope>NUCLEOTIDE SEQUENCE [LARGE SCALE GENOMIC DNA]</scope>
    <source>
        <strain evidence="1 2">A1254</strain>
    </source>
</reference>
<accession>A0A6H0FU04</accession>
<gene>
    <name evidence="1" type="ORF">G8E09_08980</name>
</gene>
<proteinExistence type="predicted"/>
<evidence type="ECO:0000313" key="2">
    <source>
        <dbReference type="Proteomes" id="UP000501692"/>
    </source>
</evidence>
<dbReference type="Proteomes" id="UP000501692">
    <property type="component" value="Chromosome"/>
</dbReference>
<protein>
    <submittedName>
        <fullName evidence="1">Uncharacterized protein</fullName>
    </submittedName>
</protein>
<organism evidence="1 2">
    <name type="scientific">Acinetobacter pittii</name>
    <name type="common">Acinetobacter genomosp. 3</name>
    <dbReference type="NCBI Taxonomy" id="48296"/>
    <lineage>
        <taxon>Bacteria</taxon>
        <taxon>Pseudomonadati</taxon>
        <taxon>Pseudomonadota</taxon>
        <taxon>Gammaproteobacteria</taxon>
        <taxon>Moraxellales</taxon>
        <taxon>Moraxellaceae</taxon>
        <taxon>Acinetobacter</taxon>
        <taxon>Acinetobacter calcoaceticus/baumannii complex</taxon>
    </lineage>
</organism>
<name>A0A6H0FU04_ACIPI</name>
<dbReference type="RefSeq" id="WP_167563502.1">
    <property type="nucleotide sequence ID" value="NZ_CP049806.1"/>
</dbReference>
<dbReference type="EMBL" id="CP049806">
    <property type="protein sequence ID" value="QIT17835.1"/>
    <property type="molecule type" value="Genomic_DNA"/>
</dbReference>
<sequence>MNKEVSKLIKYKLFSQYFLITTVSLISASFLHANPFSKIDKTALCYINSQGKLTKPEVCTVTFTVLNEDENTAVMIYKKQIFRMSSRAICESTRADSCYVTNETLAYGRPGKVDENEYMYLKEKDGQTYYRNELKKKILVDKLFVPINDKWATCMKSKSYDICIQSKYSIEKIPKLRNEF</sequence>